<dbReference type="eggNOG" id="ENOG502RB56">
    <property type="taxonomic scope" value="Eukaryota"/>
</dbReference>
<dbReference type="OMA" id="HAVNTHW"/>
<proteinExistence type="predicted"/>
<accession>A8NSZ3</accession>
<name>A8NSZ3_COPC7</name>
<dbReference type="AlphaFoldDB" id="A8NSZ3"/>
<reference evidence="1 2" key="1">
    <citation type="journal article" date="2010" name="Proc. Natl. Acad. Sci. U.S.A.">
        <title>Insights into evolution of multicellular fungi from the assembled chromosomes of the mushroom Coprinopsis cinerea (Coprinus cinereus).</title>
        <authorList>
            <person name="Stajich J.E."/>
            <person name="Wilke S.K."/>
            <person name="Ahren D."/>
            <person name="Au C.H."/>
            <person name="Birren B.W."/>
            <person name="Borodovsky M."/>
            <person name="Burns C."/>
            <person name="Canback B."/>
            <person name="Casselton L.A."/>
            <person name="Cheng C.K."/>
            <person name="Deng J."/>
            <person name="Dietrich F.S."/>
            <person name="Fargo D.C."/>
            <person name="Farman M.L."/>
            <person name="Gathman A.C."/>
            <person name="Goldberg J."/>
            <person name="Guigo R."/>
            <person name="Hoegger P.J."/>
            <person name="Hooker J.B."/>
            <person name="Huggins A."/>
            <person name="James T.Y."/>
            <person name="Kamada T."/>
            <person name="Kilaru S."/>
            <person name="Kodira C."/>
            <person name="Kues U."/>
            <person name="Kupfer D."/>
            <person name="Kwan H.S."/>
            <person name="Lomsadze A."/>
            <person name="Li W."/>
            <person name="Lilly W.W."/>
            <person name="Ma L.J."/>
            <person name="Mackey A.J."/>
            <person name="Manning G."/>
            <person name="Martin F."/>
            <person name="Muraguchi H."/>
            <person name="Natvig D.O."/>
            <person name="Palmerini H."/>
            <person name="Ramesh M.A."/>
            <person name="Rehmeyer C.J."/>
            <person name="Roe B.A."/>
            <person name="Shenoy N."/>
            <person name="Stanke M."/>
            <person name="Ter-Hovhannisyan V."/>
            <person name="Tunlid A."/>
            <person name="Velagapudi R."/>
            <person name="Vision T.J."/>
            <person name="Zeng Q."/>
            <person name="Zolan M.E."/>
            <person name="Pukkila P.J."/>
        </authorList>
    </citation>
    <scope>NUCLEOTIDE SEQUENCE [LARGE SCALE GENOMIC DNA]</scope>
    <source>
        <strain evidence="2">Okayama-7 / 130 / ATCC MYA-4618 / FGSC 9003</strain>
    </source>
</reference>
<dbReference type="InParanoid" id="A8NSZ3"/>
<organism evidence="1 2">
    <name type="scientific">Coprinopsis cinerea (strain Okayama-7 / 130 / ATCC MYA-4618 / FGSC 9003)</name>
    <name type="common">Inky cap fungus</name>
    <name type="synonym">Hormographiella aspergillata</name>
    <dbReference type="NCBI Taxonomy" id="240176"/>
    <lineage>
        <taxon>Eukaryota</taxon>
        <taxon>Fungi</taxon>
        <taxon>Dikarya</taxon>
        <taxon>Basidiomycota</taxon>
        <taxon>Agaricomycotina</taxon>
        <taxon>Agaricomycetes</taxon>
        <taxon>Agaricomycetidae</taxon>
        <taxon>Agaricales</taxon>
        <taxon>Agaricineae</taxon>
        <taxon>Psathyrellaceae</taxon>
        <taxon>Coprinopsis</taxon>
    </lineage>
</organism>
<gene>
    <name evidence="1" type="ORF">CC1G_12626</name>
</gene>
<dbReference type="HOGENOM" id="CLU_1669300_0_0_1"/>
<comment type="caution">
    <text evidence="1">The sequence shown here is derived from an EMBL/GenBank/DDBJ whole genome shotgun (WGS) entry which is preliminary data.</text>
</comment>
<dbReference type="Proteomes" id="UP000001861">
    <property type="component" value="Unassembled WGS sequence"/>
</dbReference>
<dbReference type="KEGG" id="cci:CC1G_12626"/>
<dbReference type="GeneID" id="6012660"/>
<dbReference type="EMBL" id="AACS02000004">
    <property type="protein sequence ID" value="EAU85690.2"/>
    <property type="molecule type" value="Genomic_DNA"/>
</dbReference>
<dbReference type="OrthoDB" id="3026189at2759"/>
<dbReference type="VEuPathDB" id="FungiDB:CC1G_12626"/>
<evidence type="ECO:0000313" key="1">
    <source>
        <dbReference type="EMBL" id="EAU85690.2"/>
    </source>
</evidence>
<evidence type="ECO:0000313" key="2">
    <source>
        <dbReference type="Proteomes" id="UP000001861"/>
    </source>
</evidence>
<protein>
    <submittedName>
        <fullName evidence="1">Uncharacterized protein</fullName>
    </submittedName>
</protein>
<sequence length="158" mass="17964">MTYAEIIFTVAKFQHTCLNIHAIITFVTVFWPRVLDPSGKKYPVDHSILGAFTKHLSVMDDLHRAGIPAWYIRPSSRIPSDTIFANKVFLREPTVELRQFHPTPFEPIYRGIPSLKMHQVTQRVGCRTFNLLRPTRMQAPLGLEPSVHDAATGPPGLY</sequence>
<dbReference type="RefSeq" id="XP_001836122.2">
    <property type="nucleotide sequence ID" value="XM_001836070.2"/>
</dbReference>
<keyword evidence="2" id="KW-1185">Reference proteome</keyword>